<evidence type="ECO:0000313" key="6">
    <source>
        <dbReference type="EMBL" id="KAL3760011.1"/>
    </source>
</evidence>
<feature type="region of interest" description="Disordered" evidence="2">
    <location>
        <begin position="752"/>
        <end position="786"/>
    </location>
</feature>
<dbReference type="InterPro" id="IPR014001">
    <property type="entry name" value="Helicase_ATP-bd"/>
</dbReference>
<feature type="region of interest" description="Disordered" evidence="2">
    <location>
        <begin position="713"/>
        <end position="733"/>
    </location>
</feature>
<dbReference type="InterPro" id="IPR026937">
    <property type="entry name" value="SBNO_Helicase_C_dom"/>
</dbReference>
<feature type="transmembrane region" description="Helical" evidence="3">
    <location>
        <begin position="438"/>
        <end position="456"/>
    </location>
</feature>
<feature type="transmembrane region" description="Helical" evidence="3">
    <location>
        <begin position="205"/>
        <end position="227"/>
    </location>
</feature>
<evidence type="ECO:0000256" key="4">
    <source>
        <dbReference type="SAM" id="SignalP"/>
    </source>
</evidence>
<evidence type="ECO:0000256" key="1">
    <source>
        <dbReference type="ARBA" id="ARBA00006992"/>
    </source>
</evidence>
<dbReference type="InterPro" id="IPR026741">
    <property type="entry name" value="SNO"/>
</dbReference>
<feature type="domain" description="Helicase ATP-binding" evidence="5">
    <location>
        <begin position="855"/>
        <end position="1037"/>
    </location>
</feature>
<dbReference type="Proteomes" id="UP001530293">
    <property type="component" value="Unassembled WGS sequence"/>
</dbReference>
<keyword evidence="4" id="KW-0732">Signal</keyword>
<dbReference type="InterPro" id="IPR011701">
    <property type="entry name" value="MFS"/>
</dbReference>
<feature type="compositionally biased region" description="Polar residues" evidence="2">
    <location>
        <begin position="90"/>
        <end position="104"/>
    </location>
</feature>
<keyword evidence="7" id="KW-1185">Reference proteome</keyword>
<dbReference type="EMBL" id="JALLBG020000194">
    <property type="protein sequence ID" value="KAL3760011.1"/>
    <property type="molecule type" value="Genomic_DNA"/>
</dbReference>
<feature type="transmembrane region" description="Helical" evidence="3">
    <location>
        <begin position="561"/>
        <end position="580"/>
    </location>
</feature>
<feature type="chain" id="PRO_5044834194" description="Helicase ATP-binding domain-containing protein" evidence="4">
    <location>
        <begin position="37"/>
        <end position="2003"/>
    </location>
</feature>
<reference evidence="6 7" key="1">
    <citation type="submission" date="2024-10" db="EMBL/GenBank/DDBJ databases">
        <title>Updated reference genomes for cyclostephanoid diatoms.</title>
        <authorList>
            <person name="Roberts W.R."/>
            <person name="Alverson A.J."/>
        </authorList>
    </citation>
    <scope>NUCLEOTIDE SEQUENCE [LARGE SCALE GENOMIC DNA]</scope>
    <source>
        <strain evidence="6 7">AJA232-27</strain>
    </source>
</reference>
<feature type="region of interest" description="Disordered" evidence="2">
    <location>
        <begin position="589"/>
        <end position="611"/>
    </location>
</feature>
<feature type="compositionally biased region" description="Low complexity" evidence="2">
    <location>
        <begin position="752"/>
        <end position="783"/>
    </location>
</feature>
<keyword evidence="3" id="KW-0472">Membrane</keyword>
<gene>
    <name evidence="6" type="ORF">ACHAWU_006559</name>
</gene>
<dbReference type="PANTHER" id="PTHR12706:SF30">
    <property type="entry name" value="PROTEIN STRAWBERRY NOTCH-RELATED"/>
    <property type="match status" value="1"/>
</dbReference>
<feature type="transmembrane region" description="Helical" evidence="3">
    <location>
        <begin position="310"/>
        <end position="328"/>
    </location>
</feature>
<feature type="region of interest" description="Disordered" evidence="2">
    <location>
        <begin position="84"/>
        <end position="104"/>
    </location>
</feature>
<keyword evidence="3" id="KW-1133">Transmembrane helix</keyword>
<accession>A0ABD3MDK5</accession>
<feature type="transmembrane region" description="Helical" evidence="3">
    <location>
        <begin position="409"/>
        <end position="431"/>
    </location>
</feature>
<feature type="transmembrane region" description="Helical" evidence="3">
    <location>
        <begin position="170"/>
        <end position="193"/>
    </location>
</feature>
<feature type="signal peptide" evidence="4">
    <location>
        <begin position="1"/>
        <end position="36"/>
    </location>
</feature>
<dbReference type="Pfam" id="PF13871">
    <property type="entry name" value="Helicase_C_4"/>
    <property type="match status" value="1"/>
</dbReference>
<feature type="compositionally biased region" description="Low complexity" evidence="2">
    <location>
        <begin position="599"/>
        <end position="611"/>
    </location>
</feature>
<dbReference type="InterPro" id="IPR027417">
    <property type="entry name" value="P-loop_NTPase"/>
</dbReference>
<feature type="compositionally biased region" description="Low complexity" evidence="2">
    <location>
        <begin position="259"/>
        <end position="275"/>
    </location>
</feature>
<organism evidence="6 7">
    <name type="scientific">Discostella pseudostelligera</name>
    <dbReference type="NCBI Taxonomy" id="259834"/>
    <lineage>
        <taxon>Eukaryota</taxon>
        <taxon>Sar</taxon>
        <taxon>Stramenopiles</taxon>
        <taxon>Ochrophyta</taxon>
        <taxon>Bacillariophyta</taxon>
        <taxon>Coscinodiscophyceae</taxon>
        <taxon>Thalassiosirophycidae</taxon>
        <taxon>Stephanodiscales</taxon>
        <taxon>Stephanodiscaceae</taxon>
        <taxon>Discostella</taxon>
    </lineage>
</organism>
<feature type="transmembrane region" description="Helical" evidence="3">
    <location>
        <begin position="233"/>
        <end position="254"/>
    </location>
</feature>
<comment type="caution">
    <text evidence="6">The sequence shown here is derived from an EMBL/GenBank/DDBJ whole genome shotgun (WGS) entry which is preliminary data.</text>
</comment>
<proteinExistence type="inferred from homology"/>
<feature type="region of interest" description="Disordered" evidence="2">
    <location>
        <begin position="256"/>
        <end position="276"/>
    </location>
</feature>
<dbReference type="Gene3D" id="3.40.50.300">
    <property type="entry name" value="P-loop containing nucleotide triphosphate hydrolases"/>
    <property type="match status" value="1"/>
</dbReference>
<sequence length="2003" mass="215183">MTTVRCRAARHGNGTLLLLLVVSIVTFIANVSVATAAAVAGASSRDVNTHHRQHGNGNGMTVTAAVAVGNPLLARGGGGGASSSVAARQITDSTSKSSPLASPTTNLKAQTLNTLLQTSFLIAASVSMVMFSPLPSITRHLANNINSNNNNLMESSSNIQQHPEARAIQILSILSSTSASIELLLSPFVGSLIDSPTLGRKRSSVILHACIACANLCVVLHPGVVSICLSRMVNVVAGGFLVIVTNTVIADVFAPSPSPSTSRSNSGRSSSSSTSEQMGSVLGKQAAFSSLGFLLGSVIGGRLTEYGERVAYGTACLLSVLATANVLFRMGESLSFGKSHRIKDEEEILPSLNDGYWEKPLSSIRLFYQYGSHMRTLALLLLLQSAPMFMGDVFQMFAKEEWSLYPKDFSNLVALFGILSIVANVSVPFIIQSLGVRTLSLLAIASSLIFPLTTIVTNSYRHVLSSACLGMLAGVQKLGTSAAMTSLASELGVPQGRLQGEKASMLALLKIGCPIVYGMLYLKGSAWKSSAMEAAAAGGGGDRVAVWLDVIMSKIGRKLPFVLNVILGICAFGVSWQNLIRQNQRRLMPKNAKQPDNSTAATAAAAGPTPTVAVGRSEDAVQDGGDAIDTFSSYIPTALPPCIVQLLKDRAAASTKAMTTGTSGSTVVDATDVAGVGASIQNNEVIELLDSEDEDATTNDSDNGSTVPITKLAAASSSDTEANAAKENNGRDSETLGSWCGKYVIKTIDADASASSSSSSDSDANKSNNANDENTTNDNDNSNLFFCSSSHTSPSVESALLSSVSSPTVPDEAAKVIYPLVQQDKLSPLQAEGVLLAIHRFQRVFRSGGSGSGGGGGKMMRAGFFIGDGAGIGKGRQISAILLDALSRNQGGGRHLWMSVSRELIQDARRDLTDVGCHVTVHDGAEMLDQTVVGGKKGKGLGAGGSLNKGVLFVTYSLLVSGKRMEDIISWLSGSGSSNSSSGTTTGGNEQQSYSGVIVFDEAHKAKNLESDTRTAKLVLELQERLPNARVLYCSATGVSDIKHMIYATRLGLWGCANPLYPTFESFQGTLAKRGVGAMEMLALEMKRKGIFLARTLSWDGAEFHTMEVKLDSATIATYDGAVQWWVNVKEQVKAAFEFMNISAPALIWRTYWSAHQRFFRELCICAKIDEVIVQAKQYLENGDHSIVIGLQSTGEAGMEAALEELAASVAKDAERNGGKIDFEDMTFSGLVSTCASVMMNFVRNHFPIALPPPDVPKVPAVPPNGFATEAELFEHARLSNLAERLRNEPPPEPIPELVKRRSLLLDSIRLLDLPPNPLDDLIDKLGGEDNVAEMTGRNGRILRNKFGKYKYVKRYGSKQKVYGLSLPNADDENDRLNIIEKKKFMEGKKNVAIISDAASTGISLHADKRCSSSHKRRVHFTIELPWAADKAIQQLGRSHRSGQVTAPIYKMVVTELGGEWRFASAVSKRMAHLGALTKGDRRAATGTDLHRFDIDSIFGRRALSITFSALGEKPIKDPCRNSTDILDKFIATVDDDAVQCAQSDNEEKRVFALTEASKALIQLEVGDVSYVKSFLNRLAGLDVARQNLVFSLFMATLDDVIADAKATGEFEGSVEEIRASRVTLKGAPEVIAIDTSCGAVTTFTRLVVDRGICFDKIIQTIVNDDESGRLNKSKTTSICAISDKDDKQCKSGFYISRRMIAGRHLIMFAQRKVAKDDVADFIDPLNLMIISRPNTGKNPCEMSSHELRNKYKLLLSSDDILNSINLIGHGKETSEEDNVEEKNEKDIDIIAPQNAKDAVRVIRRKWGNIGDLWDDAYSNSNFDYHNDGLAPRISEIGLVTGAVLHVLPSLEKAVQFLPLNQRSLRVIRAELTGSGQRIVGIKFPVTGDAITRLMLGMQEVATVRKDSLDSPSYVDEVYPPVSERASAWAMTERKTMKSFFGVAASKSARNSNVLGVCDSLQKRKDASIGSIPLQSQDGKKQKLTTVDVAAKKTSKISSFFPK</sequence>
<dbReference type="Gene3D" id="1.20.1250.20">
    <property type="entry name" value="MFS general substrate transporter like domains"/>
    <property type="match status" value="1"/>
</dbReference>
<evidence type="ECO:0000256" key="2">
    <source>
        <dbReference type="SAM" id="MobiDB-lite"/>
    </source>
</evidence>
<name>A0ABD3MDK5_9STRA</name>
<dbReference type="SUPFAM" id="SSF52540">
    <property type="entry name" value="P-loop containing nucleoside triphosphate hydrolases"/>
    <property type="match status" value="1"/>
</dbReference>
<feature type="transmembrane region" description="Helical" evidence="3">
    <location>
        <begin position="503"/>
        <end position="522"/>
    </location>
</feature>
<dbReference type="InterPro" id="IPR039187">
    <property type="entry name" value="SNO_AAA"/>
</dbReference>
<dbReference type="SUPFAM" id="SSF103473">
    <property type="entry name" value="MFS general substrate transporter"/>
    <property type="match status" value="1"/>
</dbReference>
<comment type="similarity">
    <text evidence="1">Belongs to the SBNO family.</text>
</comment>
<protein>
    <recommendedName>
        <fullName evidence="5">Helicase ATP-binding domain-containing protein</fullName>
    </recommendedName>
</protein>
<keyword evidence="3" id="KW-0812">Transmembrane</keyword>
<evidence type="ECO:0000313" key="7">
    <source>
        <dbReference type="Proteomes" id="UP001530293"/>
    </source>
</evidence>
<dbReference type="Pfam" id="PF13872">
    <property type="entry name" value="AAA_34"/>
    <property type="match status" value="1"/>
</dbReference>
<dbReference type="PANTHER" id="PTHR12706">
    <property type="entry name" value="STRAWBERRY NOTCH-RELATED"/>
    <property type="match status" value="1"/>
</dbReference>
<evidence type="ECO:0000256" key="3">
    <source>
        <dbReference type="SAM" id="Phobius"/>
    </source>
</evidence>
<dbReference type="Pfam" id="PF07690">
    <property type="entry name" value="MFS_1"/>
    <property type="match status" value="1"/>
</dbReference>
<dbReference type="InterPro" id="IPR036259">
    <property type="entry name" value="MFS_trans_sf"/>
</dbReference>
<feature type="transmembrane region" description="Helical" evidence="3">
    <location>
        <begin position="377"/>
        <end position="397"/>
    </location>
</feature>
<dbReference type="PROSITE" id="PS51192">
    <property type="entry name" value="HELICASE_ATP_BIND_1"/>
    <property type="match status" value="1"/>
</dbReference>
<evidence type="ECO:0000259" key="5">
    <source>
        <dbReference type="PROSITE" id="PS51192"/>
    </source>
</evidence>